<dbReference type="EMBL" id="BTGU01001951">
    <property type="protein sequence ID" value="GMN31807.1"/>
    <property type="molecule type" value="Genomic_DNA"/>
</dbReference>
<evidence type="ECO:0000256" key="1">
    <source>
        <dbReference type="SAM" id="MobiDB-lite"/>
    </source>
</evidence>
<reference evidence="2" key="1">
    <citation type="submission" date="2023-07" db="EMBL/GenBank/DDBJ databases">
        <title>draft genome sequence of fig (Ficus carica).</title>
        <authorList>
            <person name="Takahashi T."/>
            <person name="Nishimura K."/>
        </authorList>
    </citation>
    <scope>NUCLEOTIDE SEQUENCE</scope>
</reference>
<organism evidence="2 3">
    <name type="scientific">Ficus carica</name>
    <name type="common">Common fig</name>
    <dbReference type="NCBI Taxonomy" id="3494"/>
    <lineage>
        <taxon>Eukaryota</taxon>
        <taxon>Viridiplantae</taxon>
        <taxon>Streptophyta</taxon>
        <taxon>Embryophyta</taxon>
        <taxon>Tracheophyta</taxon>
        <taxon>Spermatophyta</taxon>
        <taxon>Magnoliopsida</taxon>
        <taxon>eudicotyledons</taxon>
        <taxon>Gunneridae</taxon>
        <taxon>Pentapetalae</taxon>
        <taxon>rosids</taxon>
        <taxon>fabids</taxon>
        <taxon>Rosales</taxon>
        <taxon>Moraceae</taxon>
        <taxon>Ficeae</taxon>
        <taxon>Ficus</taxon>
    </lineage>
</organism>
<keyword evidence="3" id="KW-1185">Reference proteome</keyword>
<evidence type="ECO:0000313" key="3">
    <source>
        <dbReference type="Proteomes" id="UP001187192"/>
    </source>
</evidence>
<protein>
    <submittedName>
        <fullName evidence="2">Uncharacterized protein</fullName>
    </submittedName>
</protein>
<proteinExistence type="predicted"/>
<gene>
    <name evidence="2" type="ORF">TIFTF001_041639</name>
</gene>
<accession>A0AA87ZBD5</accession>
<feature type="region of interest" description="Disordered" evidence="1">
    <location>
        <begin position="62"/>
        <end position="91"/>
    </location>
</feature>
<comment type="caution">
    <text evidence="2">The sequence shown here is derived from an EMBL/GenBank/DDBJ whole genome shotgun (WGS) entry which is preliminary data.</text>
</comment>
<name>A0AA87ZBD5_FICCA</name>
<feature type="compositionally biased region" description="Basic residues" evidence="1">
    <location>
        <begin position="78"/>
        <end position="91"/>
    </location>
</feature>
<sequence length="265" mass="30213">MKKRGMVENAAELLLVGGEEEGVVRELVARSRDLRRRRLRWRRRRRWRRRIWGDSFGGRERRRRRRNEEEEEEEGTMKKKKRSCRKKKKRRKERSYQVVEAFEAPQIRGGDNTSQRAINGGKRARLVRLTEGFYAGNWEPDESEPEDNGLAKGYPDDSGAIQAAEFAISMLKKKKEPIGGGSALRKGARRGRPAAARLRQHLVSLDDVDLVFDKDSFYGIEVVSPSSTLIVCLPNVSLCVVLVPLELLLCEVNGGPSAIESWPSV</sequence>
<dbReference type="Proteomes" id="UP001187192">
    <property type="component" value="Unassembled WGS sequence"/>
</dbReference>
<dbReference type="AlphaFoldDB" id="A0AA87ZBD5"/>
<evidence type="ECO:0000313" key="2">
    <source>
        <dbReference type="EMBL" id="GMN31807.1"/>
    </source>
</evidence>